<evidence type="ECO:0000313" key="2">
    <source>
        <dbReference type="Proteomes" id="UP000327085"/>
    </source>
</evidence>
<dbReference type="Proteomes" id="UP000327085">
    <property type="component" value="Chromosome 1"/>
</dbReference>
<dbReference type="AlphaFoldDB" id="A0A5E4FLE3"/>
<dbReference type="EMBL" id="CABIKO010000133">
    <property type="protein sequence ID" value="VVA28079.1"/>
    <property type="molecule type" value="Genomic_DNA"/>
</dbReference>
<name>A0A5E4FLE3_PRUDU</name>
<accession>A0A5E4FLE3</accession>
<sequence>MDSGLVSPLLQIHRTEPNRSKVVESEAVELIGSKAVESEIVESQAVESEAFELIEGKADESDTDVSLFDESDTDESDSEKLIGRECEYCLKVGVHFTQTCPYKYHVPKNAIVSKRCMVVCNFCGCLFKDSCCGSCGLSDGCAILMDCLHCGKIGEHLTFMCPNREGKLSYFSCDPYNGSCRLY</sequence>
<dbReference type="OMA" id="DGCAILM"/>
<protein>
    <submittedName>
        <fullName evidence="1">PREDICTED: LOC110753416 isoform</fullName>
    </submittedName>
</protein>
<reference evidence="2" key="1">
    <citation type="journal article" date="2020" name="Plant J.">
        <title>Transposons played a major role in the diversification between the closely related almond and peach genomes: results from the almond genome sequence.</title>
        <authorList>
            <person name="Alioto T."/>
            <person name="Alexiou K.G."/>
            <person name="Bardil A."/>
            <person name="Barteri F."/>
            <person name="Castanera R."/>
            <person name="Cruz F."/>
            <person name="Dhingra A."/>
            <person name="Duval H."/>
            <person name="Fernandez I Marti A."/>
            <person name="Frias L."/>
            <person name="Galan B."/>
            <person name="Garcia J.L."/>
            <person name="Howad W."/>
            <person name="Gomez-Garrido J."/>
            <person name="Gut M."/>
            <person name="Julca I."/>
            <person name="Morata J."/>
            <person name="Puigdomenech P."/>
            <person name="Ribeca P."/>
            <person name="Rubio Cabetas M.J."/>
            <person name="Vlasova A."/>
            <person name="Wirthensohn M."/>
            <person name="Garcia-Mas J."/>
            <person name="Gabaldon T."/>
            <person name="Casacuberta J.M."/>
            <person name="Arus P."/>
        </authorList>
    </citation>
    <scope>NUCLEOTIDE SEQUENCE [LARGE SCALE GENOMIC DNA]</scope>
    <source>
        <strain evidence="2">cv. Texas</strain>
    </source>
</reference>
<evidence type="ECO:0000313" key="1">
    <source>
        <dbReference type="EMBL" id="VVA28079.1"/>
    </source>
</evidence>
<dbReference type="Gramene" id="VVA28079">
    <property type="protein sequence ID" value="VVA28079"/>
    <property type="gene ID" value="Prudul26B001783"/>
</dbReference>
<organism evidence="1 2">
    <name type="scientific">Prunus dulcis</name>
    <name type="common">Almond</name>
    <name type="synonym">Amygdalus dulcis</name>
    <dbReference type="NCBI Taxonomy" id="3755"/>
    <lineage>
        <taxon>Eukaryota</taxon>
        <taxon>Viridiplantae</taxon>
        <taxon>Streptophyta</taxon>
        <taxon>Embryophyta</taxon>
        <taxon>Tracheophyta</taxon>
        <taxon>Spermatophyta</taxon>
        <taxon>Magnoliopsida</taxon>
        <taxon>eudicotyledons</taxon>
        <taxon>Gunneridae</taxon>
        <taxon>Pentapetalae</taxon>
        <taxon>rosids</taxon>
        <taxon>fabids</taxon>
        <taxon>Rosales</taxon>
        <taxon>Rosaceae</taxon>
        <taxon>Amygdaloideae</taxon>
        <taxon>Amygdaleae</taxon>
        <taxon>Prunus</taxon>
    </lineage>
</organism>
<gene>
    <name evidence="1" type="ORF">ALMOND_2B001783</name>
</gene>
<dbReference type="InParanoid" id="A0A5E4FLE3"/>
<proteinExistence type="predicted"/>